<dbReference type="InterPro" id="IPR036250">
    <property type="entry name" value="AcylCo_DH-like_C"/>
</dbReference>
<dbReference type="RefSeq" id="WP_091773658.1">
    <property type="nucleotide sequence ID" value="NZ_FOES01000016.1"/>
</dbReference>
<evidence type="ECO:0000259" key="8">
    <source>
        <dbReference type="Pfam" id="PF02770"/>
    </source>
</evidence>
<evidence type="ECO:0000256" key="3">
    <source>
        <dbReference type="ARBA" id="ARBA00022630"/>
    </source>
</evidence>
<dbReference type="OrthoDB" id="9785203at2"/>
<evidence type="ECO:0000259" key="7">
    <source>
        <dbReference type="Pfam" id="PF00441"/>
    </source>
</evidence>
<feature type="domain" description="Acyl-CoA oxidase/dehydrogenase middle" evidence="8">
    <location>
        <begin position="127"/>
        <end position="219"/>
    </location>
</feature>
<name>A0A1H9GSV7_9BACI</name>
<proteinExistence type="inferred from homology"/>
<dbReference type="EMBL" id="FOES01000016">
    <property type="protein sequence ID" value="SEQ53196.1"/>
    <property type="molecule type" value="Genomic_DNA"/>
</dbReference>
<gene>
    <name evidence="10" type="ORF">SAMN05216362_11651</name>
</gene>
<comment type="similarity">
    <text evidence="2 6">Belongs to the acyl-CoA dehydrogenase family.</text>
</comment>
<dbReference type="Gene3D" id="1.20.140.10">
    <property type="entry name" value="Butyryl-CoA Dehydrogenase, subunit A, domain 3"/>
    <property type="match status" value="1"/>
</dbReference>
<dbReference type="SUPFAM" id="SSF47203">
    <property type="entry name" value="Acyl-CoA dehydrogenase C-terminal domain-like"/>
    <property type="match status" value="1"/>
</dbReference>
<evidence type="ECO:0000313" key="10">
    <source>
        <dbReference type="EMBL" id="SEQ53196.1"/>
    </source>
</evidence>
<evidence type="ECO:0000313" key="11">
    <source>
        <dbReference type="Proteomes" id="UP000199427"/>
    </source>
</evidence>
<dbReference type="InterPro" id="IPR009075">
    <property type="entry name" value="AcylCo_DH/oxidase_C"/>
</dbReference>
<feature type="domain" description="Acyl-CoA dehydrogenase/oxidase C-terminal" evidence="7">
    <location>
        <begin position="244"/>
        <end position="361"/>
    </location>
</feature>
<dbReference type="Gene3D" id="2.40.110.10">
    <property type="entry name" value="Butyryl-CoA Dehydrogenase, subunit A, domain 2"/>
    <property type="match status" value="1"/>
</dbReference>
<dbReference type="Gene3D" id="1.10.540.10">
    <property type="entry name" value="Acyl-CoA dehydrogenase/oxidase, N-terminal domain"/>
    <property type="match status" value="1"/>
</dbReference>
<dbReference type="CDD" id="cd00567">
    <property type="entry name" value="ACAD"/>
    <property type="match status" value="1"/>
</dbReference>
<comment type="cofactor">
    <cofactor evidence="1 6">
        <name>FAD</name>
        <dbReference type="ChEBI" id="CHEBI:57692"/>
    </cofactor>
</comment>
<dbReference type="SUPFAM" id="SSF56645">
    <property type="entry name" value="Acyl-CoA dehydrogenase NM domain-like"/>
    <property type="match status" value="1"/>
</dbReference>
<keyword evidence="5 6" id="KW-0560">Oxidoreductase</keyword>
<dbReference type="Pfam" id="PF00441">
    <property type="entry name" value="Acyl-CoA_dh_1"/>
    <property type="match status" value="1"/>
</dbReference>
<sequence>MQEDHIFLKNNRHIDLYQRATKLSNELKNHVKEADEKGRFLNKTVQTLKDHQYLSLVLPASYGGEDLSLYEWLIMQEKIAEGDAATALSVGWHNGILMELKEGKLWTDENFDWVAKKAHKQKLFNRASTEKNTGSPTRGGRPETVAKRTVDGYSLTGRKTFTTMAEVLDYAIVSAWIEDEEQMGWFLIDMKQEGVSVEPTWDTLGMRGTASDDLVLDNVVVSKRHLVERKGKSSGPKGWLLHIPACYLGIAKAALKDAVQFAKEFQPNSLDHPIAKESHVRQKIGEMDLILRRARTYLFHVAEEWDRHPEKRPQLAKELAVVKVTATNDANKVVDLAMRIAGGRGLSKEYPFERYYRDVRAGLHNPPMDDLILEQLASGLLDE</sequence>
<dbReference type="PANTHER" id="PTHR43884">
    <property type="entry name" value="ACYL-COA DEHYDROGENASE"/>
    <property type="match status" value="1"/>
</dbReference>
<dbReference type="Pfam" id="PF02771">
    <property type="entry name" value="Acyl-CoA_dh_N"/>
    <property type="match status" value="1"/>
</dbReference>
<dbReference type="InterPro" id="IPR046373">
    <property type="entry name" value="Acyl-CoA_Oxase/DH_mid-dom_sf"/>
</dbReference>
<dbReference type="GO" id="GO:0003995">
    <property type="term" value="F:acyl-CoA dehydrogenase activity"/>
    <property type="evidence" value="ECO:0007669"/>
    <property type="project" value="TreeGrafter"/>
</dbReference>
<dbReference type="InterPro" id="IPR006091">
    <property type="entry name" value="Acyl-CoA_Oxase/DH_mid-dom"/>
</dbReference>
<dbReference type="GO" id="GO:0050660">
    <property type="term" value="F:flavin adenine dinucleotide binding"/>
    <property type="evidence" value="ECO:0007669"/>
    <property type="project" value="InterPro"/>
</dbReference>
<evidence type="ECO:0000256" key="5">
    <source>
        <dbReference type="ARBA" id="ARBA00023002"/>
    </source>
</evidence>
<organism evidence="10 11">
    <name type="scientific">Piscibacillus halophilus</name>
    <dbReference type="NCBI Taxonomy" id="571933"/>
    <lineage>
        <taxon>Bacteria</taxon>
        <taxon>Bacillati</taxon>
        <taxon>Bacillota</taxon>
        <taxon>Bacilli</taxon>
        <taxon>Bacillales</taxon>
        <taxon>Bacillaceae</taxon>
        <taxon>Piscibacillus</taxon>
    </lineage>
</organism>
<dbReference type="PANTHER" id="PTHR43884:SF25">
    <property type="entry name" value="ACYL-COA DEHYDROGENASE YDBM-RELATED"/>
    <property type="match status" value="1"/>
</dbReference>
<dbReference type="PIRSF" id="PIRSF016578">
    <property type="entry name" value="HsaA"/>
    <property type="match status" value="1"/>
</dbReference>
<evidence type="ECO:0000259" key="9">
    <source>
        <dbReference type="Pfam" id="PF02771"/>
    </source>
</evidence>
<dbReference type="AlphaFoldDB" id="A0A1H9GSV7"/>
<dbReference type="Proteomes" id="UP000199427">
    <property type="component" value="Unassembled WGS sequence"/>
</dbReference>
<evidence type="ECO:0000256" key="6">
    <source>
        <dbReference type="RuleBase" id="RU362125"/>
    </source>
</evidence>
<keyword evidence="11" id="KW-1185">Reference proteome</keyword>
<dbReference type="InterPro" id="IPR037069">
    <property type="entry name" value="AcylCoA_DH/ox_N_sf"/>
</dbReference>
<dbReference type="InterPro" id="IPR009100">
    <property type="entry name" value="AcylCoA_DH/oxidase_NM_dom_sf"/>
</dbReference>
<accession>A0A1H9GSV7</accession>
<keyword evidence="3 6" id="KW-0285">Flavoprotein</keyword>
<dbReference type="InterPro" id="IPR013786">
    <property type="entry name" value="AcylCoA_DH/ox_N"/>
</dbReference>
<keyword evidence="4 6" id="KW-0274">FAD</keyword>
<reference evidence="10 11" key="1">
    <citation type="submission" date="2016-10" db="EMBL/GenBank/DDBJ databases">
        <authorList>
            <person name="de Groot N.N."/>
        </authorList>
    </citation>
    <scope>NUCLEOTIDE SEQUENCE [LARGE SCALE GENOMIC DNA]</scope>
    <source>
        <strain evidence="10 11">DSM 21633</strain>
    </source>
</reference>
<dbReference type="STRING" id="571933.SAMN05216362_11651"/>
<evidence type="ECO:0000256" key="2">
    <source>
        <dbReference type="ARBA" id="ARBA00009347"/>
    </source>
</evidence>
<feature type="domain" description="Acyl-CoA dehydrogenase/oxidase N-terminal" evidence="9">
    <location>
        <begin position="24"/>
        <end position="99"/>
    </location>
</feature>
<evidence type="ECO:0000256" key="4">
    <source>
        <dbReference type="ARBA" id="ARBA00022827"/>
    </source>
</evidence>
<protein>
    <submittedName>
        <fullName evidence="10">Acyl-CoA dehydrogenase</fullName>
    </submittedName>
</protein>
<dbReference type="Pfam" id="PF02770">
    <property type="entry name" value="Acyl-CoA_dh_M"/>
    <property type="match status" value="1"/>
</dbReference>
<evidence type="ECO:0000256" key="1">
    <source>
        <dbReference type="ARBA" id="ARBA00001974"/>
    </source>
</evidence>